<reference evidence="2 3" key="1">
    <citation type="submission" date="2019-04" db="EMBL/GenBank/DDBJ databases">
        <title>Microbes associate with the intestines of laboratory mice.</title>
        <authorList>
            <person name="Navarre W."/>
            <person name="Wong E."/>
            <person name="Huang K."/>
            <person name="Tropini C."/>
            <person name="Ng K."/>
            <person name="Yu B."/>
        </authorList>
    </citation>
    <scope>NUCLEOTIDE SEQUENCE [LARGE SCALE GENOMIC DNA]</scope>
    <source>
        <strain evidence="2 3">NM69_E16B</strain>
    </source>
</reference>
<evidence type="ECO:0000313" key="2">
    <source>
        <dbReference type="EMBL" id="TGX98519.1"/>
    </source>
</evidence>
<dbReference type="EMBL" id="SRYZ01000076">
    <property type="protein sequence ID" value="TGX98519.1"/>
    <property type="molecule type" value="Genomic_DNA"/>
</dbReference>
<dbReference type="RefSeq" id="WP_136011469.1">
    <property type="nucleotide sequence ID" value="NZ_SRYZ01000076.1"/>
</dbReference>
<organism evidence="2 3">
    <name type="scientific">Bacteroides muris</name>
    <name type="common">ex Afrizal et al. 2022</name>
    <dbReference type="NCBI Taxonomy" id="2516960"/>
    <lineage>
        <taxon>Bacteria</taxon>
        <taxon>Pseudomonadati</taxon>
        <taxon>Bacteroidota</taxon>
        <taxon>Bacteroidia</taxon>
        <taxon>Bacteroidales</taxon>
        <taxon>Bacteroidaceae</taxon>
        <taxon>Bacteroides</taxon>
    </lineage>
</organism>
<proteinExistence type="predicted"/>
<evidence type="ECO:0000313" key="3">
    <source>
        <dbReference type="Proteomes" id="UP000310532"/>
    </source>
</evidence>
<accession>A0A4V3R9Y6</accession>
<evidence type="ECO:0000256" key="1">
    <source>
        <dbReference type="SAM" id="Coils"/>
    </source>
</evidence>
<keyword evidence="3" id="KW-1185">Reference proteome</keyword>
<dbReference type="Proteomes" id="UP000310532">
    <property type="component" value="Unassembled WGS sequence"/>
</dbReference>
<protein>
    <submittedName>
        <fullName evidence="2">Uncharacterized protein</fullName>
    </submittedName>
</protein>
<sequence>MNVYFIDSESLNAEHFSIFVDILKIGEIYSLSPSSVKANLLIDSCGLDSILNVARNISYKYAVYRFLDKIKQSVFHYEDCVDTFVVDTFINSKYNNPIWNIHNCEEKNVLVLDSERKNYFNINDFPNYALNILRKYGKDDRYRQRICFYRFDEFLRKNGNVFLNRRWCNAVSTDKKTGRRYDAVLAYMHHKFKELSAEIKGGMTFMQFFLSKEKCEDYDKMIEAEEERRQEEYENMRAQEWEEDFRREMESEMNSMLEQGGDWMLD</sequence>
<dbReference type="AlphaFoldDB" id="A0A4V3R9Y6"/>
<feature type="coiled-coil region" evidence="1">
    <location>
        <begin position="215"/>
        <end position="242"/>
    </location>
</feature>
<keyword evidence="1" id="KW-0175">Coiled coil</keyword>
<comment type="caution">
    <text evidence="2">The sequence shown here is derived from an EMBL/GenBank/DDBJ whole genome shotgun (WGS) entry which is preliminary data.</text>
</comment>
<name>A0A4V3R9Y6_9BACE</name>
<gene>
    <name evidence="2" type="ORF">E5355_18295</name>
</gene>